<dbReference type="EMBL" id="VSRR010003003">
    <property type="protein sequence ID" value="MPC34186.1"/>
    <property type="molecule type" value="Genomic_DNA"/>
</dbReference>
<evidence type="ECO:0000256" key="1">
    <source>
        <dbReference type="SAM" id="MobiDB-lite"/>
    </source>
</evidence>
<proteinExistence type="predicted"/>
<keyword evidence="2" id="KW-0732">Signal</keyword>
<gene>
    <name evidence="3" type="ORF">E2C01_027566</name>
</gene>
<feature type="signal peptide" evidence="2">
    <location>
        <begin position="1"/>
        <end position="21"/>
    </location>
</feature>
<evidence type="ECO:0008006" key="5">
    <source>
        <dbReference type="Google" id="ProtNLM"/>
    </source>
</evidence>
<organism evidence="3 4">
    <name type="scientific">Portunus trituberculatus</name>
    <name type="common">Swimming crab</name>
    <name type="synonym">Neptunus trituberculatus</name>
    <dbReference type="NCBI Taxonomy" id="210409"/>
    <lineage>
        <taxon>Eukaryota</taxon>
        <taxon>Metazoa</taxon>
        <taxon>Ecdysozoa</taxon>
        <taxon>Arthropoda</taxon>
        <taxon>Crustacea</taxon>
        <taxon>Multicrustacea</taxon>
        <taxon>Malacostraca</taxon>
        <taxon>Eumalacostraca</taxon>
        <taxon>Eucarida</taxon>
        <taxon>Decapoda</taxon>
        <taxon>Pleocyemata</taxon>
        <taxon>Brachyura</taxon>
        <taxon>Eubrachyura</taxon>
        <taxon>Portunoidea</taxon>
        <taxon>Portunidae</taxon>
        <taxon>Portuninae</taxon>
        <taxon>Portunus</taxon>
    </lineage>
</organism>
<sequence>MWSATLLAFLRLLHIFFLSSSSSFSSSSAAGREVFPRAVPHGAVTHSVSPLSHHHPTPSLPTTSLPAHHTPLAHRAAEPTLSPPFSLRLMAACYDDVTENFTVAS</sequence>
<name>A0A5B7ELW2_PORTR</name>
<evidence type="ECO:0000313" key="3">
    <source>
        <dbReference type="EMBL" id="MPC34186.1"/>
    </source>
</evidence>
<keyword evidence="4" id="KW-1185">Reference proteome</keyword>
<accession>A0A5B7ELW2</accession>
<dbReference type="Proteomes" id="UP000324222">
    <property type="component" value="Unassembled WGS sequence"/>
</dbReference>
<reference evidence="3 4" key="1">
    <citation type="submission" date="2019-05" db="EMBL/GenBank/DDBJ databases">
        <title>Another draft genome of Portunus trituberculatus and its Hox gene families provides insights of decapod evolution.</title>
        <authorList>
            <person name="Jeong J.-H."/>
            <person name="Song I."/>
            <person name="Kim S."/>
            <person name="Choi T."/>
            <person name="Kim D."/>
            <person name="Ryu S."/>
            <person name="Kim W."/>
        </authorList>
    </citation>
    <scope>NUCLEOTIDE SEQUENCE [LARGE SCALE GENOMIC DNA]</scope>
    <source>
        <tissue evidence="3">Muscle</tissue>
    </source>
</reference>
<feature type="region of interest" description="Disordered" evidence="1">
    <location>
        <begin position="46"/>
        <end position="73"/>
    </location>
</feature>
<comment type="caution">
    <text evidence="3">The sequence shown here is derived from an EMBL/GenBank/DDBJ whole genome shotgun (WGS) entry which is preliminary data.</text>
</comment>
<protein>
    <recommendedName>
        <fullName evidence="5">Secreted protein</fullName>
    </recommendedName>
</protein>
<feature type="chain" id="PRO_5023099885" description="Secreted protein" evidence="2">
    <location>
        <begin position="22"/>
        <end position="105"/>
    </location>
</feature>
<evidence type="ECO:0000256" key="2">
    <source>
        <dbReference type="SAM" id="SignalP"/>
    </source>
</evidence>
<dbReference type="AlphaFoldDB" id="A0A5B7ELW2"/>
<evidence type="ECO:0000313" key="4">
    <source>
        <dbReference type="Proteomes" id="UP000324222"/>
    </source>
</evidence>